<evidence type="ECO:0000313" key="2">
    <source>
        <dbReference type="Proteomes" id="UP000524246"/>
    </source>
</evidence>
<proteinExistence type="predicted"/>
<sequence>MLVYLIVFLSVSTAWCNEYCDDVQSLSREVEKLRGLVFKDKVTCVVLDQKDFKQAFDDTRKVEQETENERKWEHEAYKLLGLMEGKSIDPCINGNFVENYEAFYDYSLKKRI</sequence>
<name>A0A7X9IJ30_9DELT</name>
<protein>
    <submittedName>
        <fullName evidence="1">Uncharacterized protein</fullName>
    </submittedName>
</protein>
<comment type="caution">
    <text evidence="1">The sequence shown here is derived from an EMBL/GenBank/DDBJ whole genome shotgun (WGS) entry which is preliminary data.</text>
</comment>
<gene>
    <name evidence="1" type="ORF">GYA55_00920</name>
</gene>
<accession>A0A7X9IJ30</accession>
<reference evidence="1 2" key="1">
    <citation type="journal article" date="2020" name="Biotechnol. Biofuels">
        <title>New insights from the biogas microbiome by comprehensive genome-resolved metagenomics of nearly 1600 species originating from multiple anaerobic digesters.</title>
        <authorList>
            <person name="Campanaro S."/>
            <person name="Treu L."/>
            <person name="Rodriguez-R L.M."/>
            <person name="Kovalovszki A."/>
            <person name="Ziels R.M."/>
            <person name="Maus I."/>
            <person name="Zhu X."/>
            <person name="Kougias P.G."/>
            <person name="Basile A."/>
            <person name="Luo G."/>
            <person name="Schluter A."/>
            <person name="Konstantinidis K.T."/>
            <person name="Angelidaki I."/>
        </authorList>
    </citation>
    <scope>NUCLEOTIDE SEQUENCE [LARGE SCALE GENOMIC DNA]</scope>
    <source>
        <strain evidence="1">AS27yjCOA_65</strain>
    </source>
</reference>
<dbReference type="Proteomes" id="UP000524246">
    <property type="component" value="Unassembled WGS sequence"/>
</dbReference>
<feature type="non-terminal residue" evidence="1">
    <location>
        <position position="112"/>
    </location>
</feature>
<evidence type="ECO:0000313" key="1">
    <source>
        <dbReference type="EMBL" id="NMC61707.1"/>
    </source>
</evidence>
<dbReference type="AlphaFoldDB" id="A0A7X9IJ30"/>
<organism evidence="1 2">
    <name type="scientific">SAR324 cluster bacterium</name>
    <dbReference type="NCBI Taxonomy" id="2024889"/>
    <lineage>
        <taxon>Bacteria</taxon>
        <taxon>Deltaproteobacteria</taxon>
        <taxon>SAR324 cluster</taxon>
    </lineage>
</organism>
<dbReference type="EMBL" id="JAAZON010000031">
    <property type="protein sequence ID" value="NMC61707.1"/>
    <property type="molecule type" value="Genomic_DNA"/>
</dbReference>